<reference evidence="2 3" key="1">
    <citation type="journal article" date="2013" name="Mar. Genomics">
        <title>Expression of sulfatases in Rhodopirellula baltica and the diversity of sulfatases in the genus Rhodopirellula.</title>
        <authorList>
            <person name="Wegner C.E."/>
            <person name="Richter-Heitmann T."/>
            <person name="Klindworth A."/>
            <person name="Klockow C."/>
            <person name="Richter M."/>
            <person name="Achstetter T."/>
            <person name="Glockner F.O."/>
            <person name="Harder J."/>
        </authorList>
    </citation>
    <scope>NUCLEOTIDE SEQUENCE [LARGE SCALE GENOMIC DNA]</scope>
    <source>
        <strain evidence="2 3">SM1</strain>
    </source>
</reference>
<evidence type="ECO:0000313" key="3">
    <source>
        <dbReference type="Proteomes" id="UP000011991"/>
    </source>
</evidence>
<dbReference type="AlphaFoldDB" id="M5S284"/>
<name>M5S284_9BACT</name>
<accession>M5S284</accession>
<feature type="transmembrane region" description="Helical" evidence="1">
    <location>
        <begin position="84"/>
        <end position="101"/>
    </location>
</feature>
<organism evidence="2 3">
    <name type="scientific">Rhodopirellula maiorica SM1</name>
    <dbReference type="NCBI Taxonomy" id="1265738"/>
    <lineage>
        <taxon>Bacteria</taxon>
        <taxon>Pseudomonadati</taxon>
        <taxon>Planctomycetota</taxon>
        <taxon>Planctomycetia</taxon>
        <taxon>Pirellulales</taxon>
        <taxon>Pirellulaceae</taxon>
        <taxon>Novipirellula</taxon>
    </lineage>
</organism>
<keyword evidence="1" id="KW-0472">Membrane</keyword>
<sequence>MAKPFIAISLKIHGQTRGFPPIFLAKKAFLFPLMIVALLLNPIFLLSFDTERWFGWLGPTGAVLAAILLVVFCIVAWGLNLITLPGNWIAVAAMALYAWLGPGEGRIAIGAATLFAAFLFALLGEIIEFAAGAMGAQKAGASRRSTFLAVVGSMVGALIGAFVGIPVPVVGPILAAILFGGVGATAGAIYGEWTDGRSWRESWNVGHAAFWGRTFGTLGKFAAGLAVVLAALIGVLF</sequence>
<dbReference type="PATRIC" id="fig|1265738.3.peg.2794"/>
<comment type="caution">
    <text evidence="2">The sequence shown here is derived from an EMBL/GenBank/DDBJ whole genome shotgun (WGS) entry which is preliminary data.</text>
</comment>
<feature type="transmembrane region" description="Helical" evidence="1">
    <location>
        <begin position="214"/>
        <end position="236"/>
    </location>
</feature>
<evidence type="ECO:0000313" key="2">
    <source>
        <dbReference type="EMBL" id="EMI20279.1"/>
    </source>
</evidence>
<keyword evidence="3" id="KW-1185">Reference proteome</keyword>
<feature type="transmembrane region" description="Helical" evidence="1">
    <location>
        <begin position="173"/>
        <end position="193"/>
    </location>
</feature>
<dbReference type="EMBL" id="ANOG01000393">
    <property type="protein sequence ID" value="EMI20279.1"/>
    <property type="molecule type" value="Genomic_DNA"/>
</dbReference>
<dbReference type="Proteomes" id="UP000011991">
    <property type="component" value="Unassembled WGS sequence"/>
</dbReference>
<keyword evidence="1" id="KW-1133">Transmembrane helix</keyword>
<feature type="transmembrane region" description="Helical" evidence="1">
    <location>
        <begin position="28"/>
        <end position="48"/>
    </location>
</feature>
<dbReference type="Pfam" id="PF04306">
    <property type="entry name" value="DUF456"/>
    <property type="match status" value="1"/>
</dbReference>
<proteinExistence type="predicted"/>
<gene>
    <name evidence="2" type="ORF">RMSM_02786</name>
</gene>
<feature type="transmembrane region" description="Helical" evidence="1">
    <location>
        <begin position="54"/>
        <end position="77"/>
    </location>
</feature>
<evidence type="ECO:0000256" key="1">
    <source>
        <dbReference type="SAM" id="Phobius"/>
    </source>
</evidence>
<protein>
    <submittedName>
        <fullName evidence="2">Membrane protein containing</fullName>
    </submittedName>
</protein>
<dbReference type="InterPro" id="IPR007403">
    <property type="entry name" value="DUF456"/>
</dbReference>
<feature type="transmembrane region" description="Helical" evidence="1">
    <location>
        <begin position="107"/>
        <end position="127"/>
    </location>
</feature>
<feature type="transmembrane region" description="Helical" evidence="1">
    <location>
        <begin position="147"/>
        <end position="167"/>
    </location>
</feature>
<keyword evidence="1" id="KW-0812">Transmembrane</keyword>